<proteinExistence type="predicted"/>
<evidence type="ECO:0000313" key="2">
    <source>
        <dbReference type="EMBL" id="OQO01660.1"/>
    </source>
</evidence>
<dbReference type="STRING" id="1507870.A0A1V8SRF6"/>
<dbReference type="InParanoid" id="A0A1V8SRF6"/>
<evidence type="ECO:0000256" key="1">
    <source>
        <dbReference type="SAM" id="MobiDB-lite"/>
    </source>
</evidence>
<dbReference type="PANTHER" id="PTHR42085">
    <property type="entry name" value="F-BOX DOMAIN-CONTAINING PROTEIN"/>
    <property type="match status" value="1"/>
</dbReference>
<gene>
    <name evidence="2" type="ORF">B0A48_12697</name>
</gene>
<reference evidence="3" key="1">
    <citation type="submission" date="2017-03" db="EMBL/GenBank/DDBJ databases">
        <title>Genomes of endolithic fungi from Antarctica.</title>
        <authorList>
            <person name="Coleine C."/>
            <person name="Masonjones S."/>
            <person name="Stajich J.E."/>
        </authorList>
    </citation>
    <scope>NUCLEOTIDE SEQUENCE [LARGE SCALE GENOMIC DNA]</scope>
    <source>
        <strain evidence="3">CCFEE 5527</strain>
    </source>
</reference>
<dbReference type="Proteomes" id="UP000192596">
    <property type="component" value="Unassembled WGS sequence"/>
</dbReference>
<keyword evidence="3" id="KW-1185">Reference proteome</keyword>
<dbReference type="OrthoDB" id="62952at2759"/>
<name>A0A1V8SRF6_9PEZI</name>
<sequence>MQEVKATDRLWRTTAKFDKPNARRMDMRPPPHSSSPCVRGLLAPTYCISCRRIRLRAPRHCAEPSFCFTCVANNTKECYCSPLDYQGPSTPPPTSEPDGNFRLFDLPRELREEIYAYALDQRRAIRYQVLARPWYQPPLTLASRQLREEALPIFYQVNEFKFDAWESGRTAARWLSAMGDHNGQIPPDTRLDTRRRGLLLTLETVSTNPRMVPHRIAIQAMPPPFDRDAPAHKYATVPGSSYQGHLSRKRQRSNNKRKFAWTTHAYFQDTTFEQHLRDFEHLPFFLPPRTKTLFDLLAKIRLQIYELALSGPCINYASAWQPSLTLTCRQLRRESLPIFYSCSRFRIERPPKGPRLCNEYCTEKAQRWICAIGDENVSLMTSVTVHFIFGLEHRAERLEVDFVIDVGSNGQAACVAYIDKEALCANDYIDNEQHRGLGWLPWQVRRLLYLAVEVVDAQTWRYEVFDEFLEFVTRAREVEADEWCLVNSAFAGTTPSLPIRAMSTQQITKQTLHRRDQPQPNIQPPGTSFFDLPPELRNEIYKILVLDRTDPDDDWKTPPLAFTSRQLRHEVLPIYYANTHI</sequence>
<comment type="caution">
    <text evidence="2">The sequence shown here is derived from an EMBL/GenBank/DDBJ whole genome shotgun (WGS) entry which is preliminary data.</text>
</comment>
<feature type="region of interest" description="Disordered" evidence="1">
    <location>
        <begin position="512"/>
        <end position="532"/>
    </location>
</feature>
<dbReference type="InterPro" id="IPR038883">
    <property type="entry name" value="AN11006-like"/>
</dbReference>
<dbReference type="AlphaFoldDB" id="A0A1V8SRF6"/>
<dbReference type="PANTHER" id="PTHR42085:SF8">
    <property type="entry name" value="F-BOX DOMAIN-CONTAINING PROTEIN"/>
    <property type="match status" value="1"/>
</dbReference>
<accession>A0A1V8SRF6</accession>
<protein>
    <submittedName>
        <fullName evidence="2">Uncharacterized protein</fullName>
    </submittedName>
</protein>
<evidence type="ECO:0000313" key="3">
    <source>
        <dbReference type="Proteomes" id="UP000192596"/>
    </source>
</evidence>
<dbReference type="EMBL" id="NAJO01000030">
    <property type="protein sequence ID" value="OQO01660.1"/>
    <property type="molecule type" value="Genomic_DNA"/>
</dbReference>
<organism evidence="2 3">
    <name type="scientific">Cryoendolithus antarcticus</name>
    <dbReference type="NCBI Taxonomy" id="1507870"/>
    <lineage>
        <taxon>Eukaryota</taxon>
        <taxon>Fungi</taxon>
        <taxon>Dikarya</taxon>
        <taxon>Ascomycota</taxon>
        <taxon>Pezizomycotina</taxon>
        <taxon>Dothideomycetes</taxon>
        <taxon>Dothideomycetidae</taxon>
        <taxon>Cladosporiales</taxon>
        <taxon>Cladosporiaceae</taxon>
        <taxon>Cryoendolithus</taxon>
    </lineage>
</organism>